<evidence type="ECO:0000256" key="7">
    <source>
        <dbReference type="ARBA" id="ARBA00022824"/>
    </source>
</evidence>
<keyword evidence="7" id="KW-0256">Endoplasmic reticulum</keyword>
<evidence type="ECO:0000256" key="4">
    <source>
        <dbReference type="ARBA" id="ARBA00010617"/>
    </source>
</evidence>
<dbReference type="InterPro" id="IPR050476">
    <property type="entry name" value="Insect_CytP450_Detox"/>
</dbReference>
<dbReference type="PRINTS" id="PR00463">
    <property type="entry name" value="EP450I"/>
</dbReference>
<dbReference type="PANTHER" id="PTHR24292">
    <property type="entry name" value="CYTOCHROME P450"/>
    <property type="match status" value="1"/>
</dbReference>
<dbReference type="GO" id="GO:0016705">
    <property type="term" value="F:oxidoreductase activity, acting on paired donors, with incorporation or reduction of molecular oxygen"/>
    <property type="evidence" value="ECO:0007669"/>
    <property type="project" value="InterPro"/>
</dbReference>
<keyword evidence="11 14" id="KW-0503">Monooxygenase</keyword>
<evidence type="ECO:0000256" key="6">
    <source>
        <dbReference type="ARBA" id="ARBA00022723"/>
    </source>
</evidence>
<keyword evidence="17" id="KW-1185">Reference proteome</keyword>
<organism evidence="16 17">
    <name type="scientific">Phyllotreta striolata</name>
    <name type="common">Striped flea beetle</name>
    <name type="synonym">Crioceris striolata</name>
    <dbReference type="NCBI Taxonomy" id="444603"/>
    <lineage>
        <taxon>Eukaryota</taxon>
        <taxon>Metazoa</taxon>
        <taxon>Ecdysozoa</taxon>
        <taxon>Arthropoda</taxon>
        <taxon>Hexapoda</taxon>
        <taxon>Insecta</taxon>
        <taxon>Pterygota</taxon>
        <taxon>Neoptera</taxon>
        <taxon>Endopterygota</taxon>
        <taxon>Coleoptera</taxon>
        <taxon>Polyphaga</taxon>
        <taxon>Cucujiformia</taxon>
        <taxon>Chrysomeloidea</taxon>
        <taxon>Chrysomelidae</taxon>
        <taxon>Galerucinae</taxon>
        <taxon>Alticini</taxon>
        <taxon>Phyllotreta</taxon>
    </lineage>
</organism>
<reference evidence="16" key="1">
    <citation type="submission" date="2022-01" db="EMBL/GenBank/DDBJ databases">
        <authorList>
            <person name="King R."/>
        </authorList>
    </citation>
    <scope>NUCLEOTIDE SEQUENCE</scope>
</reference>
<dbReference type="AlphaFoldDB" id="A0A9N9TL15"/>
<evidence type="ECO:0000256" key="12">
    <source>
        <dbReference type="ARBA" id="ARBA00023136"/>
    </source>
</evidence>
<dbReference type="PROSITE" id="PS00086">
    <property type="entry name" value="CYTOCHROME_P450"/>
    <property type="match status" value="1"/>
</dbReference>
<dbReference type="InterPro" id="IPR001128">
    <property type="entry name" value="Cyt_P450"/>
</dbReference>
<keyword evidence="15" id="KW-0812">Transmembrane</keyword>
<evidence type="ECO:0000256" key="3">
    <source>
        <dbReference type="ARBA" id="ARBA00004406"/>
    </source>
</evidence>
<keyword evidence="15" id="KW-1133">Transmembrane helix</keyword>
<sequence length="499" mass="56894">MLVTSNITTDVIIAISTIAIIIYFYVKHQYSYWKRLGVPQLKPTFPLGNYPFTLPKGLQIGAYTRRYYEAFKKLGAPYGGVYIGLTPTLVITDADVAKTILVNDFNNFTDRNMYSSKHQPVSVNLLSQTGKEWKAARAKFTSLFTTAKLRSFINFAATCKQDLVAYLDEFADGKKDVAIRRVTGLYVADVTTMILFGFHAHNFKSENKEINSFGRAVFESFTPLYQLKLLLTHCYPKLARFLGVGNVNKEVEDFGNVYIPNAVEYRIKNNIRGIDFLQLLIDAKKAGVELTMDEMVSQSFIFAAGGLETSASTSMVMLYELAKHKECQTKVREEIYRIREKYEGKTTYDSLMEHTYLQQVLNEVLRIYPFVTNLYRICVQDYNIPGRDLVIEKGTPLLIPLVGFHRDPDYFPEPLKFDPSRFDDKNDKQKGYLPFGAGPRNCVAARLGMIQSNLTVVAVIENYEISLSPKTPDTLEMCENSFTLSFKNEIFLNFKKIQN</sequence>
<dbReference type="GO" id="GO:0005789">
    <property type="term" value="C:endoplasmic reticulum membrane"/>
    <property type="evidence" value="ECO:0007669"/>
    <property type="project" value="UniProtKB-SubCell"/>
</dbReference>
<comment type="subcellular location">
    <subcellularLocation>
        <location evidence="3">Endoplasmic reticulum membrane</location>
        <topology evidence="3">Peripheral membrane protein</topology>
    </subcellularLocation>
    <subcellularLocation>
        <location evidence="2">Microsome membrane</location>
        <topology evidence="2">Peripheral membrane protein</topology>
    </subcellularLocation>
</comment>
<feature type="transmembrane region" description="Helical" evidence="15">
    <location>
        <begin position="6"/>
        <end position="26"/>
    </location>
</feature>
<evidence type="ECO:0000256" key="8">
    <source>
        <dbReference type="ARBA" id="ARBA00022848"/>
    </source>
</evidence>
<evidence type="ECO:0000256" key="11">
    <source>
        <dbReference type="ARBA" id="ARBA00023033"/>
    </source>
</evidence>
<dbReference type="CDD" id="cd11056">
    <property type="entry name" value="CYP6-like"/>
    <property type="match status" value="1"/>
</dbReference>
<dbReference type="Gene3D" id="1.10.630.10">
    <property type="entry name" value="Cytochrome P450"/>
    <property type="match status" value="1"/>
</dbReference>
<dbReference type="InterPro" id="IPR002401">
    <property type="entry name" value="Cyt_P450_E_grp-I"/>
</dbReference>
<name>A0A9N9TL15_PHYSR</name>
<gene>
    <name evidence="16" type="ORF">PHYEVI_LOCUS4732</name>
</gene>
<keyword evidence="12 15" id="KW-0472">Membrane</keyword>
<dbReference type="SUPFAM" id="SSF48264">
    <property type="entry name" value="Cytochrome P450"/>
    <property type="match status" value="1"/>
</dbReference>
<comment type="cofactor">
    <cofactor evidence="1 13">
        <name>heme</name>
        <dbReference type="ChEBI" id="CHEBI:30413"/>
    </cofactor>
</comment>
<feature type="binding site" description="axial binding residue" evidence="13">
    <location>
        <position position="442"/>
    </location>
    <ligand>
        <name>heme</name>
        <dbReference type="ChEBI" id="CHEBI:30413"/>
    </ligand>
    <ligandPart>
        <name>Fe</name>
        <dbReference type="ChEBI" id="CHEBI:18248"/>
    </ligandPart>
</feature>
<evidence type="ECO:0000313" key="16">
    <source>
        <dbReference type="EMBL" id="CAG9858342.1"/>
    </source>
</evidence>
<dbReference type="InterPro" id="IPR036396">
    <property type="entry name" value="Cyt_P450_sf"/>
</dbReference>
<evidence type="ECO:0000256" key="5">
    <source>
        <dbReference type="ARBA" id="ARBA00022617"/>
    </source>
</evidence>
<keyword evidence="6 13" id="KW-0479">Metal-binding</keyword>
<keyword evidence="10 13" id="KW-0408">Iron</keyword>
<protein>
    <recommendedName>
        <fullName evidence="18">Cytochrome P450</fullName>
    </recommendedName>
</protein>
<keyword evidence="5 13" id="KW-0349">Heme</keyword>
<evidence type="ECO:0000256" key="1">
    <source>
        <dbReference type="ARBA" id="ARBA00001971"/>
    </source>
</evidence>
<evidence type="ECO:0000256" key="15">
    <source>
        <dbReference type="SAM" id="Phobius"/>
    </source>
</evidence>
<dbReference type="FunFam" id="1.10.630.10:FF:000042">
    <property type="entry name" value="Cytochrome P450"/>
    <property type="match status" value="1"/>
</dbReference>
<evidence type="ECO:0000313" key="17">
    <source>
        <dbReference type="Proteomes" id="UP001153712"/>
    </source>
</evidence>
<dbReference type="InterPro" id="IPR017972">
    <property type="entry name" value="Cyt_P450_CS"/>
</dbReference>
<dbReference type="PANTHER" id="PTHR24292:SF100">
    <property type="entry name" value="CYTOCHROME P450 6A16, ISOFORM B-RELATED"/>
    <property type="match status" value="1"/>
</dbReference>
<dbReference type="GO" id="GO:0005506">
    <property type="term" value="F:iron ion binding"/>
    <property type="evidence" value="ECO:0007669"/>
    <property type="project" value="InterPro"/>
</dbReference>
<dbReference type="OrthoDB" id="6717142at2759"/>
<comment type="similarity">
    <text evidence="4 14">Belongs to the cytochrome P450 family.</text>
</comment>
<dbReference type="PRINTS" id="PR00385">
    <property type="entry name" value="P450"/>
</dbReference>
<evidence type="ECO:0000256" key="10">
    <source>
        <dbReference type="ARBA" id="ARBA00023004"/>
    </source>
</evidence>
<evidence type="ECO:0000256" key="13">
    <source>
        <dbReference type="PIRSR" id="PIRSR602401-1"/>
    </source>
</evidence>
<evidence type="ECO:0000256" key="14">
    <source>
        <dbReference type="RuleBase" id="RU000461"/>
    </source>
</evidence>
<dbReference type="GO" id="GO:0020037">
    <property type="term" value="F:heme binding"/>
    <property type="evidence" value="ECO:0007669"/>
    <property type="project" value="InterPro"/>
</dbReference>
<dbReference type="Pfam" id="PF00067">
    <property type="entry name" value="p450"/>
    <property type="match status" value="1"/>
</dbReference>
<proteinExistence type="inferred from homology"/>
<evidence type="ECO:0000256" key="9">
    <source>
        <dbReference type="ARBA" id="ARBA00023002"/>
    </source>
</evidence>
<keyword evidence="8" id="KW-0492">Microsome</keyword>
<keyword evidence="9 14" id="KW-0560">Oxidoreductase</keyword>
<dbReference type="Proteomes" id="UP001153712">
    <property type="component" value="Chromosome 2"/>
</dbReference>
<dbReference type="EMBL" id="OU900095">
    <property type="protein sequence ID" value="CAG9858342.1"/>
    <property type="molecule type" value="Genomic_DNA"/>
</dbReference>
<evidence type="ECO:0008006" key="18">
    <source>
        <dbReference type="Google" id="ProtNLM"/>
    </source>
</evidence>
<evidence type="ECO:0000256" key="2">
    <source>
        <dbReference type="ARBA" id="ARBA00004174"/>
    </source>
</evidence>
<accession>A0A9N9TL15</accession>
<dbReference type="GO" id="GO:0004497">
    <property type="term" value="F:monooxygenase activity"/>
    <property type="evidence" value="ECO:0007669"/>
    <property type="project" value="UniProtKB-KW"/>
</dbReference>